<dbReference type="SUPFAM" id="SSF51556">
    <property type="entry name" value="Metallo-dependent hydrolases"/>
    <property type="match status" value="1"/>
</dbReference>
<gene>
    <name evidence="1" type="ORF">EG339_17760</name>
</gene>
<dbReference type="Proteomes" id="UP000271193">
    <property type="component" value="Chromosome"/>
</dbReference>
<evidence type="ECO:0000313" key="2">
    <source>
        <dbReference type="Proteomes" id="UP000271193"/>
    </source>
</evidence>
<proteinExistence type="predicted"/>
<sequence>MNTINIDLHCDLLYYLLRSDSAVNDKELGCSLPYLQDGNVKLQIMAIYAGTGEGSTAYGLQQSKLFSDLIKNDNFFLFENDNYKKPENENRIGVIASIENASAFCDENQSLDSGFKNLETIIENTEKVFYIGITHHLENRFGGGNNATAGLKEDGKVLIDYIADRKIAIDLAHTSDQLAYDIFTYIDQKNYSVPVLASHSNYRAIYKNNRNLPDELAKEVINRNGLIGLNFIKDYIDTEHPERLYEHIRHGLDLGGENNIAYGADYFYWKDHPDTSRHPFFFREHSNASVYPSVNKEIEQQFSSELAEKISHKNALSFIASIYR</sequence>
<reference evidence="2" key="1">
    <citation type="submission" date="2018-11" db="EMBL/GenBank/DDBJ databases">
        <title>Proposal to divide the Flavobacteriaceae and reorganize its genera based on Amino Acid Identity values calculated from whole genome sequences.</title>
        <authorList>
            <person name="Nicholson A.C."/>
            <person name="Gulvik C.A."/>
            <person name="Whitney A.M."/>
            <person name="Humrighouse B.W."/>
            <person name="Bell M."/>
            <person name="Holmes B."/>
            <person name="Steigerwalt A.G."/>
            <person name="Villarma A."/>
            <person name="Sheth M."/>
            <person name="Batra D."/>
            <person name="Pryor J."/>
            <person name="Bernardet J.-F."/>
            <person name="Hugo C."/>
            <person name="Kampfer P."/>
            <person name="Newman J."/>
            <person name="McQuiston J.R."/>
        </authorList>
    </citation>
    <scope>NUCLEOTIDE SEQUENCE [LARGE SCALE GENOMIC DNA]</scope>
    <source>
        <strain evidence="2">G0229</strain>
    </source>
</reference>
<name>A0A3G6TJN2_9FLAO</name>
<organism evidence="1 2">
    <name type="scientific">Chryseobacterium bernardetii</name>
    <dbReference type="NCBI Taxonomy" id="1241978"/>
    <lineage>
        <taxon>Bacteria</taxon>
        <taxon>Pseudomonadati</taxon>
        <taxon>Bacteroidota</taxon>
        <taxon>Flavobacteriia</taxon>
        <taxon>Flavobacteriales</taxon>
        <taxon>Weeksellaceae</taxon>
        <taxon>Chryseobacterium group</taxon>
        <taxon>Chryseobacterium</taxon>
    </lineage>
</organism>
<dbReference type="EMBL" id="CP033932">
    <property type="protein sequence ID" value="AZB26300.1"/>
    <property type="molecule type" value="Genomic_DNA"/>
</dbReference>
<dbReference type="Gene3D" id="3.20.20.140">
    <property type="entry name" value="Metal-dependent hydrolases"/>
    <property type="match status" value="1"/>
</dbReference>
<dbReference type="GeneID" id="99066653"/>
<accession>A0A3G6TJN2</accession>
<keyword evidence="2" id="KW-1185">Reference proteome</keyword>
<dbReference type="OrthoDB" id="9804920at2"/>
<dbReference type="PANTHER" id="PTHR10443:SF12">
    <property type="entry name" value="DIPEPTIDASE"/>
    <property type="match status" value="1"/>
</dbReference>
<dbReference type="PANTHER" id="PTHR10443">
    <property type="entry name" value="MICROSOMAL DIPEPTIDASE"/>
    <property type="match status" value="1"/>
</dbReference>
<dbReference type="RefSeq" id="WP_123871235.1">
    <property type="nucleotide sequence ID" value="NZ_CP033931.1"/>
</dbReference>
<dbReference type="Pfam" id="PF01244">
    <property type="entry name" value="Peptidase_M19"/>
    <property type="match status" value="1"/>
</dbReference>
<dbReference type="AlphaFoldDB" id="A0A3G6TJN2"/>
<protein>
    <submittedName>
        <fullName evidence="1">Peptidase</fullName>
    </submittedName>
</protein>
<dbReference type="PROSITE" id="PS51365">
    <property type="entry name" value="RENAL_DIPEPTIDASE_2"/>
    <property type="match status" value="1"/>
</dbReference>
<dbReference type="InterPro" id="IPR008257">
    <property type="entry name" value="Pept_M19"/>
</dbReference>
<dbReference type="GO" id="GO:0070573">
    <property type="term" value="F:metallodipeptidase activity"/>
    <property type="evidence" value="ECO:0007669"/>
    <property type="project" value="InterPro"/>
</dbReference>
<dbReference type="KEGG" id="cben:EG339_17760"/>
<evidence type="ECO:0000313" key="1">
    <source>
        <dbReference type="EMBL" id="AZB26300.1"/>
    </source>
</evidence>
<dbReference type="InterPro" id="IPR032466">
    <property type="entry name" value="Metal_Hydrolase"/>
</dbReference>
<dbReference type="GO" id="GO:0006508">
    <property type="term" value="P:proteolysis"/>
    <property type="evidence" value="ECO:0007669"/>
    <property type="project" value="InterPro"/>
</dbReference>